<name>A0A7R7FSB1_9BACT</name>
<dbReference type="EMBL" id="AP023213">
    <property type="protein sequence ID" value="BCO11139.1"/>
    <property type="molecule type" value="Genomic_DNA"/>
</dbReference>
<organism evidence="1 2">
    <name type="scientific">Citrifermentans bremense</name>
    <dbReference type="NCBI Taxonomy" id="60035"/>
    <lineage>
        <taxon>Bacteria</taxon>
        <taxon>Pseudomonadati</taxon>
        <taxon>Thermodesulfobacteriota</taxon>
        <taxon>Desulfuromonadia</taxon>
        <taxon>Geobacterales</taxon>
        <taxon>Geobacteraceae</taxon>
        <taxon>Citrifermentans</taxon>
    </lineage>
</organism>
<gene>
    <name evidence="1" type="ORF">GEOBRER4_n0225</name>
</gene>
<keyword evidence="2" id="KW-1185">Reference proteome</keyword>
<dbReference type="Proteomes" id="UP000515472">
    <property type="component" value="Chromosome"/>
</dbReference>
<protein>
    <submittedName>
        <fullName evidence="1">Uncharacterized protein</fullName>
    </submittedName>
</protein>
<accession>A0A7R7FSB1</accession>
<dbReference type="RefSeq" id="WP_185243873.1">
    <property type="nucleotide sequence ID" value="NZ_AP023213.1"/>
</dbReference>
<evidence type="ECO:0000313" key="1">
    <source>
        <dbReference type="EMBL" id="BCO11139.1"/>
    </source>
</evidence>
<evidence type="ECO:0000313" key="2">
    <source>
        <dbReference type="Proteomes" id="UP000515472"/>
    </source>
</evidence>
<proteinExistence type="predicted"/>
<reference evidence="1 2" key="1">
    <citation type="submission" date="2020-06" db="EMBL/GenBank/DDBJ databases">
        <title>Interaction of electrochemicaly active bacteria, Geobacter bremensis R4 on different carbon anode.</title>
        <authorList>
            <person name="Meng L."/>
            <person name="Yoshida N."/>
        </authorList>
    </citation>
    <scope>NUCLEOTIDE SEQUENCE [LARGE SCALE GENOMIC DNA]</scope>
    <source>
        <strain evidence="1 2">R4</strain>
    </source>
</reference>
<sequence>MKDNGGRLSLATAISKKTREGQTVPAADSPLVAAVASPRGKNQQYLRDGWLFKMPGDIFAAPARENMPLDNPTLQISNAFAFPPTKRSVSRFFPLLVEHVFPLAKPVFSFVGHVFSFVGHVFFGLAKMTTRSEGYGGEKSSAPAKKQTCFFAGRTCLSEREGCYNRWVDRTGSQGQRFDGSPSHASG</sequence>
<dbReference type="AlphaFoldDB" id="A0A7R7FSB1"/>